<organism evidence="1 2">
    <name type="scientific">Papilio xuthus</name>
    <name type="common">Asian swallowtail butterfly</name>
    <dbReference type="NCBI Taxonomy" id="66420"/>
    <lineage>
        <taxon>Eukaryota</taxon>
        <taxon>Metazoa</taxon>
        <taxon>Ecdysozoa</taxon>
        <taxon>Arthropoda</taxon>
        <taxon>Hexapoda</taxon>
        <taxon>Insecta</taxon>
        <taxon>Pterygota</taxon>
        <taxon>Neoptera</taxon>
        <taxon>Endopterygota</taxon>
        <taxon>Lepidoptera</taxon>
        <taxon>Glossata</taxon>
        <taxon>Ditrysia</taxon>
        <taxon>Papilionoidea</taxon>
        <taxon>Papilionidae</taxon>
        <taxon>Papilioninae</taxon>
        <taxon>Papilio</taxon>
    </lineage>
</organism>
<evidence type="ECO:0000313" key="1">
    <source>
        <dbReference type="EMBL" id="KPI91594.1"/>
    </source>
</evidence>
<dbReference type="AlphaFoldDB" id="A0A194PFW8"/>
<keyword evidence="2" id="KW-1185">Reference proteome</keyword>
<reference evidence="1 2" key="1">
    <citation type="journal article" date="2015" name="Nat. Commun.">
        <title>Outbred genome sequencing and CRISPR/Cas9 gene editing in butterflies.</title>
        <authorList>
            <person name="Li X."/>
            <person name="Fan D."/>
            <person name="Zhang W."/>
            <person name="Liu G."/>
            <person name="Zhang L."/>
            <person name="Zhao L."/>
            <person name="Fang X."/>
            <person name="Chen L."/>
            <person name="Dong Y."/>
            <person name="Chen Y."/>
            <person name="Ding Y."/>
            <person name="Zhao R."/>
            <person name="Feng M."/>
            <person name="Zhu Y."/>
            <person name="Feng Y."/>
            <person name="Jiang X."/>
            <person name="Zhu D."/>
            <person name="Xiang H."/>
            <person name="Feng X."/>
            <person name="Li S."/>
            <person name="Wang J."/>
            <person name="Zhang G."/>
            <person name="Kronforst M.R."/>
            <person name="Wang W."/>
        </authorList>
    </citation>
    <scope>NUCLEOTIDE SEQUENCE [LARGE SCALE GENOMIC DNA]</scope>
    <source>
        <strain evidence="1">Ya'a_city_454_Px</strain>
        <tissue evidence="1">Whole body</tissue>
    </source>
</reference>
<evidence type="ECO:0000313" key="2">
    <source>
        <dbReference type="Proteomes" id="UP000053268"/>
    </source>
</evidence>
<name>A0A194PFW8_PAPXU</name>
<protein>
    <submittedName>
        <fullName evidence="1">Uncharacterized protein</fullName>
    </submittedName>
</protein>
<accession>A0A194PFW8</accession>
<proteinExistence type="predicted"/>
<dbReference type="EMBL" id="KQ459606">
    <property type="protein sequence ID" value="KPI91594.1"/>
    <property type="molecule type" value="Genomic_DNA"/>
</dbReference>
<sequence length="107" mass="11986">MNKIRRMQDFILGDDIKGTYGKGTEGDVMGRWGKVRGVSNARGRDRVLQRRGDAATEERTLIDWLVLVKCSDTGTMGRDGVFIRTAGARCAYSVTDDVREISEYMCC</sequence>
<dbReference type="Proteomes" id="UP000053268">
    <property type="component" value="Unassembled WGS sequence"/>
</dbReference>
<gene>
    <name evidence="1" type="ORF">RR46_15098</name>
</gene>